<accession>A0A0V0TU95</accession>
<reference evidence="1 2" key="1">
    <citation type="submission" date="2015-01" db="EMBL/GenBank/DDBJ databases">
        <title>Evolution of Trichinella species and genotypes.</title>
        <authorList>
            <person name="Korhonen P.K."/>
            <person name="Edoardo P."/>
            <person name="Giuseppe L.R."/>
            <person name="Gasser R.B."/>
        </authorList>
    </citation>
    <scope>NUCLEOTIDE SEQUENCE [LARGE SCALE GENOMIC DNA]</scope>
    <source>
        <strain evidence="1">ISS417</strain>
    </source>
</reference>
<comment type="caution">
    <text evidence="1">The sequence shown here is derived from an EMBL/GenBank/DDBJ whole genome shotgun (WGS) entry which is preliminary data.</text>
</comment>
<dbReference type="EMBL" id="JYDJ01000141">
    <property type="protein sequence ID" value="KRX42559.1"/>
    <property type="molecule type" value="Genomic_DNA"/>
</dbReference>
<proteinExistence type="predicted"/>
<gene>
    <name evidence="1" type="ORF">T05_2070</name>
</gene>
<dbReference type="AlphaFoldDB" id="A0A0V0TU95"/>
<protein>
    <submittedName>
        <fullName evidence="1">Uncharacterized protein</fullName>
    </submittedName>
</protein>
<name>A0A0V0TU95_9BILA</name>
<dbReference type="Proteomes" id="UP000055048">
    <property type="component" value="Unassembled WGS sequence"/>
</dbReference>
<evidence type="ECO:0000313" key="1">
    <source>
        <dbReference type="EMBL" id="KRX42559.1"/>
    </source>
</evidence>
<evidence type="ECO:0000313" key="2">
    <source>
        <dbReference type="Proteomes" id="UP000055048"/>
    </source>
</evidence>
<organism evidence="1 2">
    <name type="scientific">Trichinella murrelli</name>
    <dbReference type="NCBI Taxonomy" id="144512"/>
    <lineage>
        <taxon>Eukaryota</taxon>
        <taxon>Metazoa</taxon>
        <taxon>Ecdysozoa</taxon>
        <taxon>Nematoda</taxon>
        <taxon>Enoplea</taxon>
        <taxon>Dorylaimia</taxon>
        <taxon>Trichinellida</taxon>
        <taxon>Trichinellidae</taxon>
        <taxon>Trichinella</taxon>
    </lineage>
</organism>
<keyword evidence="2" id="KW-1185">Reference proteome</keyword>
<sequence length="84" mass="10087">MIYVYRCDFSVAIFWLQFSADHWGQFTTQHRLRVYLYTKRSDPSRRADFAISAGSRCYENISSEVVVEWKFKENKTKQKDTFSD</sequence>